<feature type="compositionally biased region" description="Low complexity" evidence="1">
    <location>
        <begin position="48"/>
        <end position="61"/>
    </location>
</feature>
<feature type="compositionally biased region" description="Low complexity" evidence="1">
    <location>
        <begin position="380"/>
        <end position="406"/>
    </location>
</feature>
<feature type="region of interest" description="Disordered" evidence="1">
    <location>
        <begin position="500"/>
        <end position="536"/>
    </location>
</feature>
<dbReference type="Proteomes" id="UP001515480">
    <property type="component" value="Unassembled WGS sequence"/>
</dbReference>
<evidence type="ECO:0000313" key="4">
    <source>
        <dbReference type="Proteomes" id="UP001515480"/>
    </source>
</evidence>
<feature type="compositionally biased region" description="Polar residues" evidence="1">
    <location>
        <begin position="62"/>
        <end position="71"/>
    </location>
</feature>
<feature type="region of interest" description="Disordered" evidence="1">
    <location>
        <begin position="1"/>
        <end position="199"/>
    </location>
</feature>
<feature type="compositionally biased region" description="Polar residues" evidence="1">
    <location>
        <begin position="10"/>
        <end position="28"/>
    </location>
</feature>
<feature type="compositionally biased region" description="Polar residues" evidence="1">
    <location>
        <begin position="89"/>
        <end position="124"/>
    </location>
</feature>
<evidence type="ECO:0000313" key="3">
    <source>
        <dbReference type="EMBL" id="KAL1495730.1"/>
    </source>
</evidence>
<name>A0AB34ID66_PRYPA</name>
<organism evidence="2 4">
    <name type="scientific">Prymnesium parvum</name>
    <name type="common">Toxic golden alga</name>
    <dbReference type="NCBI Taxonomy" id="97485"/>
    <lineage>
        <taxon>Eukaryota</taxon>
        <taxon>Haptista</taxon>
        <taxon>Haptophyta</taxon>
        <taxon>Prymnesiophyceae</taxon>
        <taxon>Prymnesiales</taxon>
        <taxon>Prymnesiaceae</taxon>
        <taxon>Prymnesium</taxon>
    </lineage>
</organism>
<dbReference type="EMBL" id="JBGBPQ010000031">
    <property type="protein sequence ID" value="KAL1495726.1"/>
    <property type="molecule type" value="Genomic_DNA"/>
</dbReference>
<proteinExistence type="predicted"/>
<evidence type="ECO:0000256" key="1">
    <source>
        <dbReference type="SAM" id="MobiDB-lite"/>
    </source>
</evidence>
<evidence type="ECO:0000313" key="2">
    <source>
        <dbReference type="EMBL" id="KAL1495726.1"/>
    </source>
</evidence>
<keyword evidence="4" id="KW-1185">Reference proteome</keyword>
<sequence>MREPFRGDHSISTVSPRTSDGASSSTCPSLADVKSTPTAPACEKTSRTKTPSPKPSSVSSRNKTPSPTLANLSGRPFAVRVGSPKGVSSERTSPTHGKSSPSCERASPTHSKGSCSPTHSSSTRAAEGKSGRSASATAGLAPTPPSNGAPRRNCGSMIRSKSVASNPSDVLVASESKPRAARRPVETRDSSTQTLSDARAQTLAAEEAGISWELAAISQVAALKTVAAGDEESEGDGQKESWLDPFIRMQGALEMVLCSKMEQIAERMHSLPPQPMPPDGQPPPGTRRPGTRHALPRDELPSDGEGHEDDEVRSLSLSEDGPVIRRPHSATIASLDRSRAAPDPIAMLSDGDLSALPAFREHVDAAEHDSDRSGATTQLALAAEEPSSAEYAGAASPPHGASSPPGDYAHVFERLTPLLSKMACHLEVVLENADAHTELARARSEGGVKVPTTRVRAMRCSASVESLNLSEVHLHKHAETRPQSARSDVSFGSASSAFTCLSSSTSGSHPLSPDLRARRSLTGTVSMPSLPQSRHR</sequence>
<gene>
    <name evidence="2" type="ORF">AB1Y20_016589</name>
    <name evidence="3" type="ORF">AB1Y20_016593</name>
</gene>
<reference evidence="2 4" key="1">
    <citation type="journal article" date="2024" name="Science">
        <title>Giant polyketide synthase enzymes in the biosynthesis of giant marine polyether toxins.</title>
        <authorList>
            <person name="Fallon T.R."/>
            <person name="Shende V.V."/>
            <person name="Wierzbicki I.H."/>
            <person name="Pendleton A.L."/>
            <person name="Watervoot N.F."/>
            <person name="Auber R.P."/>
            <person name="Gonzalez D.J."/>
            <person name="Wisecaver J.H."/>
            <person name="Moore B.S."/>
        </authorList>
    </citation>
    <scope>NUCLEOTIDE SEQUENCE [LARGE SCALE GENOMIC DNA]</scope>
    <source>
        <strain evidence="2 4">12B1</strain>
    </source>
</reference>
<dbReference type="AlphaFoldDB" id="A0AB34ID66"/>
<comment type="caution">
    <text evidence="2">The sequence shown here is derived from an EMBL/GenBank/DDBJ whole genome shotgun (WGS) entry which is preliminary data.</text>
</comment>
<feature type="compositionally biased region" description="Pro residues" evidence="1">
    <location>
        <begin position="272"/>
        <end position="286"/>
    </location>
</feature>
<feature type="compositionally biased region" description="Polar residues" evidence="1">
    <location>
        <begin position="521"/>
        <end position="536"/>
    </location>
</feature>
<dbReference type="EMBL" id="JBGBPQ010000031">
    <property type="protein sequence ID" value="KAL1495730.1"/>
    <property type="molecule type" value="Genomic_DNA"/>
</dbReference>
<feature type="compositionally biased region" description="Low complexity" evidence="1">
    <location>
        <begin position="500"/>
        <end position="513"/>
    </location>
</feature>
<protein>
    <submittedName>
        <fullName evidence="2">Uncharacterized protein</fullName>
    </submittedName>
</protein>
<feature type="region of interest" description="Disordered" evidence="1">
    <location>
        <begin position="364"/>
        <end position="408"/>
    </location>
</feature>
<feature type="region of interest" description="Disordered" evidence="1">
    <location>
        <begin position="264"/>
        <end position="346"/>
    </location>
</feature>
<accession>A0AB34ID66</accession>